<evidence type="ECO:0000313" key="8">
    <source>
        <dbReference type="EMBL" id="RDK45498.1"/>
    </source>
</evidence>
<evidence type="ECO:0000256" key="3">
    <source>
        <dbReference type="ARBA" id="ARBA00004370"/>
    </source>
</evidence>
<keyword evidence="5" id="KW-0496">Mitochondrion</keyword>
<dbReference type="PANTHER" id="PTHR48182:SF2">
    <property type="entry name" value="PROTEIN SERAC1"/>
    <property type="match status" value="1"/>
</dbReference>
<evidence type="ECO:0000313" key="9">
    <source>
        <dbReference type="Proteomes" id="UP000254937"/>
    </source>
</evidence>
<keyword evidence="9" id="KW-1185">Reference proteome</keyword>
<dbReference type="SUPFAM" id="SSF53474">
    <property type="entry name" value="alpha/beta-Hydrolases"/>
    <property type="match status" value="2"/>
</dbReference>
<dbReference type="Pfam" id="PF20434">
    <property type="entry name" value="BD-FAE"/>
    <property type="match status" value="1"/>
</dbReference>
<evidence type="ECO:0000259" key="7">
    <source>
        <dbReference type="Pfam" id="PF20434"/>
    </source>
</evidence>
<gene>
    <name evidence="8" type="ORF">M752DRAFT_333329</name>
</gene>
<dbReference type="GO" id="GO:0016020">
    <property type="term" value="C:membrane"/>
    <property type="evidence" value="ECO:0007669"/>
    <property type="project" value="UniProtKB-SubCell"/>
</dbReference>
<sequence>MPLAPEIQQFIRGFKAQWDGSVNLACQDFFEARHASLESANPNASIQFENNVKYGPDPRHRLDVFWPADATSTDATLPVVVYFHGGAFKLGDNTITPHMHANIGRFFASKGMVGVLGTYRLLPEARFPDGQEDIASALSWLHSNVHQYGGSRNAIFALGQSAGGGHLAMSLYSGRLKTNEEQGLVRGVLLLSAALKYDLSKKGRRESMEQYYATTDHAIIHSRSAYGIFHSLPPVEDTDVVAVPTPELFLMLAEWDFEECVQGNLDFVRLYAERRGHLPRFEVLPGHNHQPVPNANWLQKVASPPNATLDIVAVHGINVTNRPDHAENTWTDQETQTNWLKDLLPERIPYARILAFCYNANILFGASSAGIKEQAENLLLCLSKERKEAPARPIIFVTHSMGGILVKDALAIGYQSNDVYATAATILRKLNIRVNDSFLNAIEARSAYNDELNFRFEPLLKMYRVFTICETLDEVVEGINIGLIVDSDSAILKGCPRQQMEYWPNRTHRTLCKFASTDPEWQLISEMLIDAANHSVNCISYSPLSSMRGEITQSHLWNSQESEQTFPIPLSEAIVKAQACHNIIAQDSQRDEQLYRRQVEINRLNGDVSTSVQWLWPIVLRILGLDAFVLIWLLSFFLPRRETVVENAEKAQANERRVMELGQEIIISLHEDQSRLLHRINVLEIALADSTPESNAGTSADELVVGRRLLRNLHLDVGQTKLGILQHNRSYLEAERRVNLIEDSRRETARRNDTEFWVAIGERAQEEERRLQERTENEDTQEDSACPCIIL</sequence>
<reference evidence="8 9" key="1">
    <citation type="submission" date="2018-07" db="EMBL/GenBank/DDBJ databases">
        <title>Section-level genome sequencing of Aspergillus section Nigri to investigate inter- and intra-species variation.</title>
        <authorList>
            <consortium name="DOE Joint Genome Institute"/>
            <person name="Vesth T.C."/>
            <person name="Nybo J.L."/>
            <person name="Theobald S."/>
            <person name="Frisvad J.C."/>
            <person name="Larsen T.O."/>
            <person name="Nielsen K.F."/>
            <person name="Hoof J.B."/>
            <person name="Brandl J."/>
            <person name="Salamov A."/>
            <person name="Riley R."/>
            <person name="Gladden J.M."/>
            <person name="Phatale P."/>
            <person name="Nielsen M.T."/>
            <person name="Lyhne E.K."/>
            <person name="Kogle M.E."/>
            <person name="Strasser K."/>
            <person name="McDonnell E."/>
            <person name="Barry K."/>
            <person name="Clum A."/>
            <person name="Chen C."/>
            <person name="Nolan M."/>
            <person name="Sandor L."/>
            <person name="Kuo A."/>
            <person name="Lipzen A."/>
            <person name="Hainaut M."/>
            <person name="Drula E."/>
            <person name="Tsang A."/>
            <person name="Magnuson J.K."/>
            <person name="Henrissat B."/>
            <person name="Wiebenga A."/>
            <person name="Simmons B.A."/>
            <person name="Makela M.R."/>
            <person name="De vries R.P."/>
            <person name="Grigoriev I.V."/>
            <person name="Mortensen U.H."/>
            <person name="Baker S.E."/>
            <person name="Andersen M.R."/>
        </authorList>
    </citation>
    <scope>NUCLEOTIDE SEQUENCE [LARGE SCALE GENOMIC DNA]</scope>
    <source>
        <strain evidence="8 9">ATCC 13157</strain>
    </source>
</reference>
<keyword evidence="8" id="KW-0378">Hydrolase</keyword>
<dbReference type="GO" id="GO:0005739">
    <property type="term" value="C:mitochondrion"/>
    <property type="evidence" value="ECO:0007669"/>
    <property type="project" value="UniProtKB-SubCell"/>
</dbReference>
<evidence type="ECO:0000256" key="1">
    <source>
        <dbReference type="ARBA" id="ARBA00004173"/>
    </source>
</evidence>
<proteinExistence type="predicted"/>
<comment type="subcellular location">
    <subcellularLocation>
        <location evidence="2">Endoplasmic reticulum</location>
    </subcellularLocation>
    <subcellularLocation>
        <location evidence="3">Membrane</location>
    </subcellularLocation>
    <subcellularLocation>
        <location evidence="1">Mitochondrion</location>
    </subcellularLocation>
</comment>
<accession>A0A370PTJ2</accession>
<evidence type="ECO:0000256" key="4">
    <source>
        <dbReference type="ARBA" id="ARBA00022824"/>
    </source>
</evidence>
<dbReference type="GO" id="GO:0016787">
    <property type="term" value="F:hydrolase activity"/>
    <property type="evidence" value="ECO:0007669"/>
    <property type="project" value="UniProtKB-KW"/>
</dbReference>
<dbReference type="InterPro" id="IPR052374">
    <property type="entry name" value="SERAC1"/>
</dbReference>
<organism evidence="8 9">
    <name type="scientific">Aspergillus phoenicis ATCC 13157</name>
    <dbReference type="NCBI Taxonomy" id="1353007"/>
    <lineage>
        <taxon>Eukaryota</taxon>
        <taxon>Fungi</taxon>
        <taxon>Dikarya</taxon>
        <taxon>Ascomycota</taxon>
        <taxon>Pezizomycotina</taxon>
        <taxon>Eurotiomycetes</taxon>
        <taxon>Eurotiomycetidae</taxon>
        <taxon>Eurotiales</taxon>
        <taxon>Aspergillaceae</taxon>
        <taxon>Aspergillus</taxon>
    </lineage>
</organism>
<keyword evidence="6" id="KW-0472">Membrane</keyword>
<dbReference type="PANTHER" id="PTHR48182">
    <property type="entry name" value="PROTEIN SERAC1"/>
    <property type="match status" value="1"/>
</dbReference>
<protein>
    <submittedName>
        <fullName evidence="8">Alpha/beta-hydrolase</fullName>
    </submittedName>
</protein>
<feature type="domain" description="BD-FAE-like" evidence="7">
    <location>
        <begin position="62"/>
        <end position="169"/>
    </location>
</feature>
<dbReference type="AlphaFoldDB" id="A0A370PTJ2"/>
<name>A0A370PTJ2_ASPPH</name>
<keyword evidence="4" id="KW-0256">Endoplasmic reticulum</keyword>
<dbReference type="Gene3D" id="3.40.50.1820">
    <property type="entry name" value="alpha/beta hydrolase"/>
    <property type="match status" value="2"/>
</dbReference>
<evidence type="ECO:0000256" key="6">
    <source>
        <dbReference type="ARBA" id="ARBA00023136"/>
    </source>
</evidence>
<dbReference type="InterPro" id="IPR029058">
    <property type="entry name" value="AB_hydrolase_fold"/>
</dbReference>
<dbReference type="EMBL" id="KZ851847">
    <property type="protein sequence ID" value="RDK45498.1"/>
    <property type="molecule type" value="Genomic_DNA"/>
</dbReference>
<evidence type="ECO:0000256" key="5">
    <source>
        <dbReference type="ARBA" id="ARBA00023128"/>
    </source>
</evidence>
<dbReference type="InterPro" id="IPR049492">
    <property type="entry name" value="BD-FAE-like_dom"/>
</dbReference>
<dbReference type="Proteomes" id="UP000254937">
    <property type="component" value="Unassembled WGS sequence"/>
</dbReference>
<dbReference type="GO" id="GO:0005783">
    <property type="term" value="C:endoplasmic reticulum"/>
    <property type="evidence" value="ECO:0007669"/>
    <property type="project" value="UniProtKB-SubCell"/>
</dbReference>
<evidence type="ECO:0000256" key="2">
    <source>
        <dbReference type="ARBA" id="ARBA00004240"/>
    </source>
</evidence>